<evidence type="ECO:0000313" key="2">
    <source>
        <dbReference type="EMBL" id="KAF2905905.1"/>
    </source>
</evidence>
<evidence type="ECO:0000256" key="1">
    <source>
        <dbReference type="ARBA" id="ARBA00004123"/>
    </source>
</evidence>
<comment type="caution">
    <text evidence="2">The sequence shown here is derived from an EMBL/GenBank/DDBJ whole genome shotgun (WGS) entry which is preliminary data.</text>
</comment>
<dbReference type="GO" id="GO:0005634">
    <property type="term" value="C:nucleus"/>
    <property type="evidence" value="ECO:0007669"/>
    <property type="project" value="UniProtKB-SubCell"/>
</dbReference>
<organism evidence="2 3">
    <name type="scientific">Ignelater luminosus</name>
    <name type="common">Cucubano</name>
    <name type="synonym">Pyrophorus luminosus</name>
    <dbReference type="NCBI Taxonomy" id="2038154"/>
    <lineage>
        <taxon>Eukaryota</taxon>
        <taxon>Metazoa</taxon>
        <taxon>Ecdysozoa</taxon>
        <taxon>Arthropoda</taxon>
        <taxon>Hexapoda</taxon>
        <taxon>Insecta</taxon>
        <taxon>Pterygota</taxon>
        <taxon>Neoptera</taxon>
        <taxon>Endopterygota</taxon>
        <taxon>Coleoptera</taxon>
        <taxon>Polyphaga</taxon>
        <taxon>Elateriformia</taxon>
        <taxon>Elateroidea</taxon>
        <taxon>Elateridae</taxon>
        <taxon>Agrypninae</taxon>
        <taxon>Pyrophorini</taxon>
        <taxon>Ignelater</taxon>
    </lineage>
</organism>
<accession>A0A8K0DSZ0</accession>
<dbReference type="InterPro" id="IPR009057">
    <property type="entry name" value="Homeodomain-like_sf"/>
</dbReference>
<protein>
    <submittedName>
        <fullName evidence="2">Uncharacterized protein</fullName>
    </submittedName>
</protein>
<evidence type="ECO:0000313" key="3">
    <source>
        <dbReference type="Proteomes" id="UP000801492"/>
    </source>
</evidence>
<name>A0A8K0DSZ0_IGNLU</name>
<dbReference type="Proteomes" id="UP000801492">
    <property type="component" value="Unassembled WGS sequence"/>
</dbReference>
<sequence length="94" mass="11215">MKRNEKIRCKIMAKWSVDPNISLKRLARKCNKNYYTVRKVVLRLKEGRSMQDKPRTGRPKGLIDKNLEKRVVHIIHRHPSMSIRDIAKKQVLHM</sequence>
<reference evidence="2" key="1">
    <citation type="submission" date="2019-08" db="EMBL/GenBank/DDBJ databases">
        <title>The genome of the North American firefly Photinus pyralis.</title>
        <authorList>
            <consortium name="Photinus pyralis genome working group"/>
            <person name="Fallon T.R."/>
            <person name="Sander Lower S.E."/>
            <person name="Weng J.-K."/>
        </authorList>
    </citation>
    <scope>NUCLEOTIDE SEQUENCE</scope>
    <source>
        <strain evidence="2">TRF0915ILg1</strain>
        <tissue evidence="2">Whole body</tissue>
    </source>
</reference>
<dbReference type="AlphaFoldDB" id="A0A8K0DSZ0"/>
<dbReference type="EMBL" id="VTPC01000408">
    <property type="protein sequence ID" value="KAF2905905.1"/>
    <property type="molecule type" value="Genomic_DNA"/>
</dbReference>
<proteinExistence type="predicted"/>
<dbReference type="SUPFAM" id="SSF46689">
    <property type="entry name" value="Homeodomain-like"/>
    <property type="match status" value="1"/>
</dbReference>
<gene>
    <name evidence="2" type="ORF">ILUMI_00270</name>
</gene>
<comment type="subcellular location">
    <subcellularLocation>
        <location evidence="1">Nucleus</location>
    </subcellularLocation>
</comment>
<keyword evidence="3" id="KW-1185">Reference proteome</keyword>